<accession>A0A0G1QDQ9</accession>
<evidence type="ECO:0000313" key="3">
    <source>
        <dbReference type="Proteomes" id="UP000033999"/>
    </source>
</evidence>
<feature type="transmembrane region" description="Helical" evidence="1">
    <location>
        <begin position="15"/>
        <end position="45"/>
    </location>
</feature>
<evidence type="ECO:0000256" key="1">
    <source>
        <dbReference type="SAM" id="Phobius"/>
    </source>
</evidence>
<dbReference type="Proteomes" id="UP000033999">
    <property type="component" value="Unassembled WGS sequence"/>
</dbReference>
<evidence type="ECO:0008006" key="4">
    <source>
        <dbReference type="Google" id="ProtNLM"/>
    </source>
</evidence>
<dbReference type="AlphaFoldDB" id="A0A0G1QDQ9"/>
<sequence length="141" mass="16217">METPKTGSREIIRNVYLYLVALITLIMMVVSSAQLINLALITWVFPKADSSYIYYGPKPVPAVGVKPADDKRTPEQIATDDALAQKQWEEEKQHSEEQRIAQKYRDLVQNISFLLVATPLFLYHWSVIRKDRKLAQEKLIA</sequence>
<organism evidence="2 3">
    <name type="scientific">Candidatus Magasanikbacteria bacterium GW2011_GWA2_45_39</name>
    <dbReference type="NCBI Taxonomy" id="1619041"/>
    <lineage>
        <taxon>Bacteria</taxon>
        <taxon>Candidatus Magasanikiibacteriota</taxon>
    </lineage>
</organism>
<reference evidence="2 3" key="1">
    <citation type="journal article" date="2015" name="Nature">
        <title>rRNA introns, odd ribosomes, and small enigmatic genomes across a large radiation of phyla.</title>
        <authorList>
            <person name="Brown C.T."/>
            <person name="Hug L.A."/>
            <person name="Thomas B.C."/>
            <person name="Sharon I."/>
            <person name="Castelle C.J."/>
            <person name="Singh A."/>
            <person name="Wilkins M.J."/>
            <person name="Williams K.H."/>
            <person name="Banfield J.F."/>
        </authorList>
    </citation>
    <scope>NUCLEOTIDE SEQUENCE [LARGE SCALE GENOMIC DNA]</scope>
</reference>
<name>A0A0G1QDQ9_9BACT</name>
<keyword evidence="1" id="KW-0812">Transmembrane</keyword>
<proteinExistence type="predicted"/>
<comment type="caution">
    <text evidence="2">The sequence shown here is derived from an EMBL/GenBank/DDBJ whole genome shotgun (WGS) entry which is preliminary data.</text>
</comment>
<keyword evidence="1" id="KW-0472">Membrane</keyword>
<evidence type="ECO:0000313" key="2">
    <source>
        <dbReference type="EMBL" id="KKU06785.1"/>
    </source>
</evidence>
<feature type="transmembrane region" description="Helical" evidence="1">
    <location>
        <begin position="107"/>
        <end position="128"/>
    </location>
</feature>
<keyword evidence="1" id="KW-1133">Transmembrane helix</keyword>
<protein>
    <recommendedName>
        <fullName evidence="4">DUF5671 domain-containing protein</fullName>
    </recommendedName>
</protein>
<dbReference type="EMBL" id="LCKX01000022">
    <property type="protein sequence ID" value="KKU06785.1"/>
    <property type="molecule type" value="Genomic_DNA"/>
</dbReference>
<gene>
    <name evidence="2" type="ORF">UX10_C0022G0002</name>
</gene>